<comment type="caution">
    <text evidence="3">The sequence shown here is derived from an EMBL/GenBank/DDBJ whole genome shotgun (WGS) entry which is preliminary data.</text>
</comment>
<accession>A0A2M9D939</accession>
<evidence type="ECO:0000313" key="3">
    <source>
        <dbReference type="EMBL" id="PJJ82246.1"/>
    </source>
</evidence>
<keyword evidence="1" id="KW-0175">Coiled coil</keyword>
<dbReference type="Pfam" id="PF24481">
    <property type="entry name" value="CT398_CC"/>
    <property type="match status" value="1"/>
</dbReference>
<organism evidence="3 4">
    <name type="scientific">Salinibacterium amurskyense</name>
    <dbReference type="NCBI Taxonomy" id="205941"/>
    <lineage>
        <taxon>Bacteria</taxon>
        <taxon>Bacillati</taxon>
        <taxon>Actinomycetota</taxon>
        <taxon>Actinomycetes</taxon>
        <taxon>Micrococcales</taxon>
        <taxon>Microbacteriaceae</taxon>
        <taxon>Salinibacterium</taxon>
    </lineage>
</organism>
<evidence type="ECO:0000256" key="1">
    <source>
        <dbReference type="SAM" id="Coils"/>
    </source>
</evidence>
<dbReference type="EMBL" id="PGFH01000001">
    <property type="protein sequence ID" value="PJJ82246.1"/>
    <property type="molecule type" value="Genomic_DNA"/>
</dbReference>
<dbReference type="AlphaFoldDB" id="A0A2M9D939"/>
<evidence type="ECO:0000259" key="2">
    <source>
        <dbReference type="Pfam" id="PF24481"/>
    </source>
</evidence>
<dbReference type="InterPro" id="IPR056003">
    <property type="entry name" value="CT398_CC_hairpin"/>
</dbReference>
<gene>
    <name evidence="3" type="ORF">CLV85_1440</name>
</gene>
<protein>
    <recommendedName>
        <fullName evidence="2">CT398-like coiled coil hairpin domain-containing protein</fullName>
    </recommendedName>
</protein>
<keyword evidence="4" id="KW-1185">Reference proteome</keyword>
<dbReference type="Proteomes" id="UP000231742">
    <property type="component" value="Unassembled WGS sequence"/>
</dbReference>
<proteinExistence type="predicted"/>
<feature type="coiled-coil region" evidence="1">
    <location>
        <begin position="60"/>
        <end position="117"/>
    </location>
</feature>
<evidence type="ECO:0000313" key="4">
    <source>
        <dbReference type="Proteomes" id="UP000231742"/>
    </source>
</evidence>
<reference evidence="3 4" key="1">
    <citation type="submission" date="2017-11" db="EMBL/GenBank/DDBJ databases">
        <title>Genomic Encyclopedia of Archaeal and Bacterial Type Strains, Phase II (KMG-II): From Individual Species to Whole Genera.</title>
        <authorList>
            <person name="Goeker M."/>
        </authorList>
    </citation>
    <scope>NUCLEOTIDE SEQUENCE [LARGE SCALE GENOMIC DNA]</scope>
    <source>
        <strain evidence="3 4">DSM 16400</strain>
    </source>
</reference>
<name>A0A2M9D939_9MICO</name>
<sequence>MALTASPADQALLLDLQAFDTKIAQLEHRAKKLPEHEQLSELKKHRDKLQLTILEERGIKEDIELEMSRIESDVKVVEARIARDTSRLDASSSPKDVAALEQELTALRTRLSNLEDIELAVMEKLEAQQKVVDNLLEQGGNLTSQFAELEASRDEALSVIEAELGTTRTGRTALQATIPEDLLALYERQRERYGVGASLLRGGVSLASGVKLLENEMQEIRAAAPDAVIMCASSEGILVRTNESGL</sequence>
<dbReference type="Gene3D" id="1.10.287.1490">
    <property type="match status" value="1"/>
</dbReference>
<dbReference type="OrthoDB" id="9784388at2"/>
<dbReference type="RefSeq" id="WP_100388858.1">
    <property type="nucleotide sequence ID" value="NZ_BMZU01000001.1"/>
</dbReference>
<feature type="domain" description="CT398-like coiled coil hairpin" evidence="2">
    <location>
        <begin position="16"/>
        <end position="194"/>
    </location>
</feature>